<reference evidence="3 4" key="1">
    <citation type="submission" date="2018-11" db="EMBL/GenBank/DDBJ databases">
        <title>Tabrizicola sp. isolated from sediment of alpine lake.</title>
        <authorList>
            <person name="Liu Z."/>
        </authorList>
    </citation>
    <scope>NUCLEOTIDE SEQUENCE [LARGE SCALE GENOMIC DNA]</scope>
    <source>
        <strain evidence="3 4">DRYC-M-16</strain>
    </source>
</reference>
<evidence type="ECO:0000256" key="2">
    <source>
        <dbReference type="SAM" id="MobiDB-lite"/>
    </source>
</evidence>
<feature type="region of interest" description="Disordered" evidence="2">
    <location>
        <begin position="1"/>
        <end position="27"/>
    </location>
</feature>
<evidence type="ECO:0000313" key="4">
    <source>
        <dbReference type="Proteomes" id="UP000297741"/>
    </source>
</evidence>
<keyword evidence="4" id="KW-1185">Reference proteome</keyword>
<evidence type="ECO:0000313" key="3">
    <source>
        <dbReference type="EMBL" id="TGD43131.1"/>
    </source>
</evidence>
<gene>
    <name evidence="3" type="ORF">EEB11_09825</name>
</gene>
<comment type="caution">
    <text evidence="3">The sequence shown here is derived from an EMBL/GenBank/DDBJ whole genome shotgun (WGS) entry which is preliminary data.</text>
</comment>
<dbReference type="Proteomes" id="UP000297741">
    <property type="component" value="Unassembled WGS sequence"/>
</dbReference>
<comment type="similarity">
    <text evidence="1">Belongs to the bactofilin family.</text>
</comment>
<protein>
    <submittedName>
        <fullName evidence="3">Polymer-forming cytoskeletal protein</fullName>
    </submittedName>
</protein>
<dbReference type="PANTHER" id="PTHR35024:SF4">
    <property type="entry name" value="POLYMER-FORMING CYTOSKELETAL PROTEIN"/>
    <property type="match status" value="1"/>
</dbReference>
<proteinExistence type="inferred from homology"/>
<evidence type="ECO:0000256" key="1">
    <source>
        <dbReference type="ARBA" id="ARBA00044755"/>
    </source>
</evidence>
<dbReference type="Pfam" id="PF04519">
    <property type="entry name" value="Bactofilin"/>
    <property type="match status" value="1"/>
</dbReference>
<sequence length="124" mass="12930">MFNKTTDQTAPPTGGPPARPSNTKSVFSSDLKITGEISSIGDIEMLGDIDGNVTARSLVVGAEGRMNGTITAETVDVRGKVDGQISANSFTLRAAAQVAADITYHTLIIESGGQIEGHFAKHKT</sequence>
<organism evidence="3 4">
    <name type="scientific">Pseudotabrizicola sediminis</name>
    <dbReference type="NCBI Taxonomy" id="2486418"/>
    <lineage>
        <taxon>Bacteria</taxon>
        <taxon>Pseudomonadati</taxon>
        <taxon>Pseudomonadota</taxon>
        <taxon>Alphaproteobacteria</taxon>
        <taxon>Rhodobacterales</taxon>
        <taxon>Paracoccaceae</taxon>
        <taxon>Pseudotabrizicola</taxon>
    </lineage>
</organism>
<accession>A0ABY2KKU7</accession>
<dbReference type="EMBL" id="RPEM01000006">
    <property type="protein sequence ID" value="TGD43131.1"/>
    <property type="molecule type" value="Genomic_DNA"/>
</dbReference>
<dbReference type="PANTHER" id="PTHR35024">
    <property type="entry name" value="HYPOTHETICAL CYTOSOLIC PROTEIN"/>
    <property type="match status" value="1"/>
</dbReference>
<dbReference type="InterPro" id="IPR007607">
    <property type="entry name" value="BacA/B"/>
</dbReference>
<dbReference type="RefSeq" id="WP_135430829.1">
    <property type="nucleotide sequence ID" value="NZ_RPEM01000006.1"/>
</dbReference>
<name>A0ABY2KKU7_9RHOB</name>